<name>A0A0D8HK26_9ACTN</name>
<keyword evidence="2" id="KW-1185">Reference proteome</keyword>
<dbReference type="EMBL" id="JXYS01000022">
    <property type="protein sequence ID" value="KJF18229.1"/>
    <property type="molecule type" value="Genomic_DNA"/>
</dbReference>
<evidence type="ECO:0000313" key="1">
    <source>
        <dbReference type="EMBL" id="KJF18229.1"/>
    </source>
</evidence>
<organism evidence="1 2">
    <name type="scientific">Acidithrix ferrooxidans</name>
    <dbReference type="NCBI Taxonomy" id="1280514"/>
    <lineage>
        <taxon>Bacteria</taxon>
        <taxon>Bacillati</taxon>
        <taxon>Actinomycetota</taxon>
        <taxon>Acidimicrobiia</taxon>
        <taxon>Acidimicrobiales</taxon>
        <taxon>Acidimicrobiaceae</taxon>
        <taxon>Acidithrix</taxon>
    </lineage>
</organism>
<reference evidence="1 2" key="1">
    <citation type="submission" date="2015-01" db="EMBL/GenBank/DDBJ databases">
        <title>Draft genome of the acidophilic iron oxidizer Acidithrix ferrooxidans strain Py-F3.</title>
        <authorList>
            <person name="Poehlein A."/>
            <person name="Eisen S."/>
            <person name="Schloemann M."/>
            <person name="Johnson B.D."/>
            <person name="Daniel R."/>
            <person name="Muehling M."/>
        </authorList>
    </citation>
    <scope>NUCLEOTIDE SEQUENCE [LARGE SCALE GENOMIC DNA]</scope>
    <source>
        <strain evidence="1 2">Py-F3</strain>
    </source>
</reference>
<protein>
    <submittedName>
        <fullName evidence="1">Uncharacterized protein</fullName>
    </submittedName>
</protein>
<accession>A0A0D8HK26</accession>
<proteinExistence type="predicted"/>
<dbReference type="AlphaFoldDB" id="A0A0D8HK26"/>
<comment type="caution">
    <text evidence="1">The sequence shown here is derived from an EMBL/GenBank/DDBJ whole genome shotgun (WGS) entry which is preliminary data.</text>
</comment>
<evidence type="ECO:0000313" key="2">
    <source>
        <dbReference type="Proteomes" id="UP000032360"/>
    </source>
</evidence>
<dbReference type="Proteomes" id="UP000032360">
    <property type="component" value="Unassembled WGS sequence"/>
</dbReference>
<gene>
    <name evidence="1" type="ORF">AXFE_08790</name>
</gene>
<sequence>MNSKLPLKIARLISTKGLPNLWQSMMPWKFHLTIEVCATSKQPRRKNYPKTKVAREVLHIISNPHEVVQSCLHHPQKALVQTLESIVDASSRSALKYSRESRTSVDKTSRIRFQSSSSKVADHPLEHSQKEFFRKLRYQSLQLQKYLQKEIVLFSIFANIGNQLHRS</sequence>